<dbReference type="VEuPathDB" id="MicrosporidiaDB:ECU08_1250"/>
<evidence type="ECO:0000256" key="3">
    <source>
        <dbReference type="PROSITE-ProRule" id="PRU00221"/>
    </source>
</evidence>
<dbReference type="GO" id="GO:0006891">
    <property type="term" value="P:intra-Golgi vesicle-mediated transport"/>
    <property type="evidence" value="ECO:0007669"/>
    <property type="project" value="TreeGrafter"/>
</dbReference>
<feature type="repeat" description="WD" evidence="3">
    <location>
        <begin position="174"/>
        <end position="216"/>
    </location>
</feature>
<dbReference type="PROSITE" id="PS00678">
    <property type="entry name" value="WD_REPEATS_1"/>
    <property type="match status" value="1"/>
</dbReference>
<gene>
    <name evidence="5" type="ORF">ECU08_1250</name>
</gene>
<dbReference type="Gene3D" id="1.25.40.470">
    <property type="match status" value="1"/>
</dbReference>
<feature type="repeat" description="WD" evidence="3">
    <location>
        <begin position="258"/>
        <end position="290"/>
    </location>
</feature>
<dbReference type="Gene3D" id="2.130.10.10">
    <property type="entry name" value="YVTN repeat-like/Quinoprotein amine dehydrogenase"/>
    <property type="match status" value="1"/>
</dbReference>
<sequence>MRGSRNLRREILTLQGNSDNSLGLALNKNRPRAWVTNKMKFKRTIQKTFGSPKVKSIQMHPTKPVAIMGLFNGDVQIWDTDKMAMVNSIHVSNEPIRTCVILGRMDWLLVGSDDGNVSIYELGKYRKVKTFHAHDDFIRKIESHPQDPSFLTASDDATLKMWIYQGEVSQAMTYTGHEHFVMDVCFYPNDASKFVSCSLDSTIKVWSVEQPHCVKTFKGHTSGINSICFLGRDCLVSGADDLTLKVWDFQTAQCITTLSGHTNNINKVYPLNSFSLFASCGEDGSMRLWNNKTFKQEDLLILQGGRIWDVKEKDGKILVGSDEEIVFINACQGSPLVRMSRNRIFYSVSGSIFGVKGDSVGAPKELCNVGFHPDELEVSPSGKAVAVGNEGEFRIFSSLGFRSKFSGEGRDFHFIDDDEFVVRNGDVVSFHRKGEVLKSISIKGISRLFFLSPSLIGCNVSGQTRIYSSSGEFVSSINQVSDHLAIVGDFLVACGALISIYRINQDVIEGFVEQGIEVPEEGIKDALVHLGTEYYGVSSWCTSDDIFYFTSNNKGYYLIPGDRPYVYHFSSISGMIAGVENGTLFYLHDKSVECKKIDTEFLRFQRSVILGREYSVPDGIRSKAIAFFESLEMHEKALDLCVDDNQRFEILLKLDRYDEAFSKANSIVKYDKLGRYFLKAGELPKASECFLRSRNWVSLLLADTLSGKRNLAVAGSECRKEGRLNHAFFAYLKSGRYSECAELLESTLFSSLFAKNYLD</sequence>
<dbReference type="GO" id="GO:0006890">
    <property type="term" value="P:retrograde vesicle-mediated transport, Golgi to endoplasmic reticulum"/>
    <property type="evidence" value="ECO:0007669"/>
    <property type="project" value="TreeGrafter"/>
</dbReference>
<dbReference type="InterPro" id="IPR036322">
    <property type="entry name" value="WD40_repeat_dom_sf"/>
</dbReference>
<dbReference type="SMART" id="SM00320">
    <property type="entry name" value="WD40"/>
    <property type="match status" value="6"/>
</dbReference>
<dbReference type="VEuPathDB" id="MicrosporidiaDB:AEWD_081250"/>
<accession>M1K745</accession>
<evidence type="ECO:0000259" key="4">
    <source>
        <dbReference type="Pfam" id="PF23953"/>
    </source>
</evidence>
<dbReference type="CDD" id="cd00200">
    <property type="entry name" value="WD40"/>
    <property type="match status" value="1"/>
</dbReference>
<dbReference type="AlphaFoldDB" id="M1K745"/>
<dbReference type="VEuPathDB" id="MicrosporidiaDB:AEWR_081300"/>
<name>M1K745_ENCCN</name>
<keyword evidence="2" id="KW-0677">Repeat</keyword>
<organism evidence="5">
    <name type="scientific">Encephalitozoon cuniculi</name>
    <name type="common">Microsporidian parasite</name>
    <dbReference type="NCBI Taxonomy" id="6035"/>
    <lineage>
        <taxon>Eukaryota</taxon>
        <taxon>Fungi</taxon>
        <taxon>Fungi incertae sedis</taxon>
        <taxon>Microsporidia</taxon>
        <taxon>Unikaryonidae</taxon>
        <taxon>Encephalitozoon</taxon>
    </lineage>
</organism>
<dbReference type="GO" id="GO:0006888">
    <property type="term" value="P:endoplasmic reticulum to Golgi vesicle-mediated transport"/>
    <property type="evidence" value="ECO:0007669"/>
    <property type="project" value="TreeGrafter"/>
</dbReference>
<dbReference type="PANTHER" id="PTHR19876:SF2">
    <property type="entry name" value="COATOMER SUBUNIT BETA"/>
    <property type="match status" value="1"/>
</dbReference>
<dbReference type="InterPro" id="IPR020472">
    <property type="entry name" value="WD40_PAC1"/>
</dbReference>
<dbReference type="GO" id="GO:0006886">
    <property type="term" value="P:intracellular protein transport"/>
    <property type="evidence" value="ECO:0007669"/>
    <property type="project" value="TreeGrafter"/>
</dbReference>
<feature type="domain" description="COPA/B TPR" evidence="4">
    <location>
        <begin position="615"/>
        <end position="757"/>
    </location>
</feature>
<dbReference type="VEuPathDB" id="MicrosporidiaDB:AEWQ_081290"/>
<dbReference type="InterPro" id="IPR015943">
    <property type="entry name" value="WD40/YVTN_repeat-like_dom_sf"/>
</dbReference>
<dbReference type="Pfam" id="PF23953">
    <property type="entry name" value="TPR_COPA_B"/>
    <property type="match status" value="1"/>
</dbReference>
<dbReference type="InterPro" id="IPR056176">
    <property type="entry name" value="TPR_COPA_B"/>
</dbReference>
<reference evidence="5" key="1">
    <citation type="journal article" date="2013" name="Eukaryot. Cell">
        <title>Extremely Reduced Levels of Heterozygosity in the Vertebrate Pathogen Encephalitozoon cuniculi.</title>
        <authorList>
            <person name="Selman M."/>
            <person name="Sak B."/>
            <person name="Kvac M."/>
            <person name="Farinelli L."/>
            <person name="Weiss L.M."/>
            <person name="Corradi N."/>
        </authorList>
    </citation>
    <scope>NUCLEOTIDE SEQUENCE</scope>
</reference>
<feature type="repeat" description="WD" evidence="3">
    <location>
        <begin position="217"/>
        <end position="257"/>
    </location>
</feature>
<dbReference type="PROSITE" id="PS50082">
    <property type="entry name" value="WD_REPEATS_2"/>
    <property type="match status" value="4"/>
</dbReference>
<evidence type="ECO:0000313" key="5">
    <source>
        <dbReference type="EMBL" id="AGE95022.1"/>
    </source>
</evidence>
<dbReference type="EMBL" id="KC513605">
    <property type="protein sequence ID" value="AGE95022.1"/>
    <property type="molecule type" value="Genomic_DNA"/>
</dbReference>
<feature type="repeat" description="WD" evidence="3">
    <location>
        <begin position="131"/>
        <end position="162"/>
    </location>
</feature>
<evidence type="ECO:0000256" key="2">
    <source>
        <dbReference type="ARBA" id="ARBA00022737"/>
    </source>
</evidence>
<dbReference type="PRINTS" id="PR00320">
    <property type="entry name" value="GPROTEINBRPT"/>
</dbReference>
<dbReference type="Pfam" id="PF00400">
    <property type="entry name" value="WD40"/>
    <property type="match status" value="4"/>
</dbReference>
<dbReference type="InterPro" id="IPR050844">
    <property type="entry name" value="Coatomer_complex_subunit"/>
</dbReference>
<dbReference type="InterPro" id="IPR019775">
    <property type="entry name" value="WD40_repeat_CS"/>
</dbReference>
<dbReference type="InterPro" id="IPR001680">
    <property type="entry name" value="WD40_rpt"/>
</dbReference>
<proteinExistence type="predicted"/>
<dbReference type="PROSITE" id="PS50294">
    <property type="entry name" value="WD_REPEATS_REGION"/>
    <property type="match status" value="4"/>
</dbReference>
<keyword evidence="1 3" id="KW-0853">WD repeat</keyword>
<dbReference type="VEuPathDB" id="MicrosporidiaDB:M970_081300"/>
<protein>
    <submittedName>
        <fullName evidence="5">Coatomer beta prime subunit</fullName>
    </submittedName>
</protein>
<dbReference type="SUPFAM" id="SSF50978">
    <property type="entry name" value="WD40 repeat-like"/>
    <property type="match status" value="1"/>
</dbReference>
<dbReference type="PANTHER" id="PTHR19876">
    <property type="entry name" value="COATOMER"/>
    <property type="match status" value="1"/>
</dbReference>
<evidence type="ECO:0000256" key="1">
    <source>
        <dbReference type="ARBA" id="ARBA00022574"/>
    </source>
</evidence>
<dbReference type="GO" id="GO:0030126">
    <property type="term" value="C:COPI vesicle coat"/>
    <property type="evidence" value="ECO:0007669"/>
    <property type="project" value="TreeGrafter"/>
</dbReference>